<dbReference type="InterPro" id="IPR011333">
    <property type="entry name" value="SKP1/BTB/POZ_sf"/>
</dbReference>
<comment type="caution">
    <text evidence="1">The sequence shown here is derived from an EMBL/GenBank/DDBJ whole genome shotgun (WGS) entry which is preliminary data.</text>
</comment>
<dbReference type="EMBL" id="JARKIE010000019">
    <property type="protein sequence ID" value="KAJ7700676.1"/>
    <property type="molecule type" value="Genomic_DNA"/>
</dbReference>
<dbReference type="Proteomes" id="UP001221757">
    <property type="component" value="Unassembled WGS sequence"/>
</dbReference>
<evidence type="ECO:0008006" key="3">
    <source>
        <dbReference type="Google" id="ProtNLM"/>
    </source>
</evidence>
<protein>
    <recommendedName>
        <fullName evidence="3">BTB domain-containing protein</fullName>
    </recommendedName>
</protein>
<name>A0AAD7GQR6_MYCRO</name>
<organism evidence="1 2">
    <name type="scientific">Mycena rosella</name>
    <name type="common">Pink bonnet</name>
    <name type="synonym">Agaricus rosellus</name>
    <dbReference type="NCBI Taxonomy" id="1033263"/>
    <lineage>
        <taxon>Eukaryota</taxon>
        <taxon>Fungi</taxon>
        <taxon>Dikarya</taxon>
        <taxon>Basidiomycota</taxon>
        <taxon>Agaricomycotina</taxon>
        <taxon>Agaricomycetes</taxon>
        <taxon>Agaricomycetidae</taxon>
        <taxon>Agaricales</taxon>
        <taxon>Marasmiineae</taxon>
        <taxon>Mycenaceae</taxon>
        <taxon>Mycena</taxon>
    </lineage>
</organism>
<dbReference type="AlphaFoldDB" id="A0AAD7GQR6"/>
<accession>A0AAD7GQR6</accession>
<gene>
    <name evidence="1" type="ORF">B0H17DRAFT_925098</name>
</gene>
<evidence type="ECO:0000313" key="2">
    <source>
        <dbReference type="Proteomes" id="UP001221757"/>
    </source>
</evidence>
<evidence type="ECO:0000313" key="1">
    <source>
        <dbReference type="EMBL" id="KAJ7700676.1"/>
    </source>
</evidence>
<proteinExistence type="predicted"/>
<reference evidence="1" key="1">
    <citation type="submission" date="2023-03" db="EMBL/GenBank/DDBJ databases">
        <title>Massive genome expansion in bonnet fungi (Mycena s.s.) driven by repeated elements and novel gene families across ecological guilds.</title>
        <authorList>
            <consortium name="Lawrence Berkeley National Laboratory"/>
            <person name="Harder C.B."/>
            <person name="Miyauchi S."/>
            <person name="Viragh M."/>
            <person name="Kuo A."/>
            <person name="Thoen E."/>
            <person name="Andreopoulos B."/>
            <person name="Lu D."/>
            <person name="Skrede I."/>
            <person name="Drula E."/>
            <person name="Henrissat B."/>
            <person name="Morin E."/>
            <person name="Kohler A."/>
            <person name="Barry K."/>
            <person name="LaButti K."/>
            <person name="Morin E."/>
            <person name="Salamov A."/>
            <person name="Lipzen A."/>
            <person name="Mereny Z."/>
            <person name="Hegedus B."/>
            <person name="Baldrian P."/>
            <person name="Stursova M."/>
            <person name="Weitz H."/>
            <person name="Taylor A."/>
            <person name="Grigoriev I.V."/>
            <person name="Nagy L.G."/>
            <person name="Martin F."/>
            <person name="Kauserud H."/>
        </authorList>
    </citation>
    <scope>NUCLEOTIDE SEQUENCE</scope>
    <source>
        <strain evidence="1">CBHHK067</strain>
    </source>
</reference>
<sequence>MEVDFQPSEPRRVEDLWFEDGNLVLQAGNSQFRVYGGLLAARSPIFQDMLSFPQPPDSELVEGCPLVRLPDAEIDVTHFFKAIFIPEYFAPFPALTTSDIVVGCLRLGHKYEVDYLRRCALIHLSSRYRTTLSEYDSRVDPSPDHHAPSTIMSWPFPDGTPTFKICVIQLAREVDALWVLPLAFYDLSTSFNMPTDFPEAIGRGIFHGAVYNGVPTSLSVQDQDSFLQGHFNHTRAAVDIVGFLLDPPDVNGCASPNQCLAGRAKAIRATAWMLQRYAHIPLAIWNDDDWVKYCDDVCPTCIVELKRTRAEARQELWYDLPDMYGLPAWEELEKMKVAAIGNSLRW</sequence>
<keyword evidence="2" id="KW-1185">Reference proteome</keyword>
<dbReference type="Gene3D" id="3.30.710.10">
    <property type="entry name" value="Potassium Channel Kv1.1, Chain A"/>
    <property type="match status" value="1"/>
</dbReference>